<sequence length="207" mass="22458">MRVYPVTLGPLQENAYLVETGEGPVLIDPGDEPEKLFRLFRETGLTPKAILLTHAHFDHVGAVAPLVEALDLPVYLHPLDLPLYEGADLAARAWGFAVPKPPLPVEPLEEGMTLFGFQVLHLPGHSPGHVAFYDPEGGQVFSGDLLFRGSIGRYDLPGADPKALFASLKRLLSLPPETRVYPGHGPGTTLGLEARTNPFLTGLEWEA</sequence>
<evidence type="ECO:0000256" key="2">
    <source>
        <dbReference type="ARBA" id="ARBA00022723"/>
    </source>
</evidence>
<dbReference type="CDD" id="cd16322">
    <property type="entry name" value="TTHA1623-like_MBL-fold"/>
    <property type="match status" value="1"/>
</dbReference>
<proteinExistence type="predicted"/>
<dbReference type="EMBL" id="CP014141">
    <property type="protein sequence ID" value="AMA75201.1"/>
    <property type="molecule type" value="Genomic_DNA"/>
</dbReference>
<accession>A0A120HT32</accession>
<reference evidence="6 7" key="1">
    <citation type="submission" date="2016-01" db="EMBL/GenBank/DDBJ databases">
        <title>Genome sequence of Thermus parvatiensis, a thermophile isolated from a hot water spring.</title>
        <authorList>
            <person name="Tripathi C."/>
            <person name="Lal R."/>
        </authorList>
    </citation>
    <scope>NUCLEOTIDE SEQUENCE [LARGE SCALE GENOMIC DNA]</scope>
    <source>
        <strain evidence="6 7">RL</strain>
    </source>
</reference>
<name>A0A120HT32_9DEIN</name>
<evidence type="ECO:0000313" key="7">
    <source>
        <dbReference type="Proteomes" id="UP000061630"/>
    </source>
</evidence>
<dbReference type="InterPro" id="IPR051453">
    <property type="entry name" value="MBL_Glyoxalase_II"/>
</dbReference>
<evidence type="ECO:0000259" key="5">
    <source>
        <dbReference type="SMART" id="SM00849"/>
    </source>
</evidence>
<evidence type="ECO:0000256" key="3">
    <source>
        <dbReference type="ARBA" id="ARBA00022801"/>
    </source>
</evidence>
<dbReference type="RefSeq" id="WP_060384171.1">
    <property type="nucleotide sequence ID" value="NZ_CP014141.1"/>
</dbReference>
<comment type="cofactor">
    <cofactor evidence="1">
        <name>Zn(2+)</name>
        <dbReference type="ChEBI" id="CHEBI:29105"/>
    </cofactor>
</comment>
<evidence type="ECO:0000256" key="1">
    <source>
        <dbReference type="ARBA" id="ARBA00001947"/>
    </source>
</evidence>
<dbReference type="Proteomes" id="UP000061630">
    <property type="component" value="Chromosome"/>
</dbReference>
<dbReference type="SUPFAM" id="SSF56281">
    <property type="entry name" value="Metallo-hydrolase/oxidoreductase"/>
    <property type="match status" value="1"/>
</dbReference>
<protein>
    <submittedName>
        <fullName evidence="6">Hydrolase</fullName>
    </submittedName>
</protein>
<keyword evidence="4" id="KW-0862">Zinc</keyword>
<feature type="domain" description="Metallo-beta-lactamase" evidence="5">
    <location>
        <begin position="12"/>
        <end position="184"/>
    </location>
</feature>
<dbReference type="KEGG" id="tpar:AV541_02640"/>
<dbReference type="SMART" id="SM00849">
    <property type="entry name" value="Lactamase_B"/>
    <property type="match status" value="1"/>
</dbReference>
<gene>
    <name evidence="6" type="ORF">AV541_02640</name>
</gene>
<dbReference type="Pfam" id="PF00753">
    <property type="entry name" value="Lactamase_B"/>
    <property type="match status" value="1"/>
</dbReference>
<keyword evidence="2" id="KW-0479">Metal-binding</keyword>
<dbReference type="Gene3D" id="3.60.15.10">
    <property type="entry name" value="Ribonuclease Z/Hydroxyacylglutathione hydrolase-like"/>
    <property type="match status" value="1"/>
</dbReference>
<dbReference type="AlphaFoldDB" id="A0A120HT32"/>
<evidence type="ECO:0000256" key="4">
    <source>
        <dbReference type="ARBA" id="ARBA00022833"/>
    </source>
</evidence>
<dbReference type="GO" id="GO:0046872">
    <property type="term" value="F:metal ion binding"/>
    <property type="evidence" value="ECO:0007669"/>
    <property type="project" value="UniProtKB-KW"/>
</dbReference>
<dbReference type="SMR" id="A0A120HT32"/>
<dbReference type="GO" id="GO:0016787">
    <property type="term" value="F:hydrolase activity"/>
    <property type="evidence" value="ECO:0007669"/>
    <property type="project" value="UniProtKB-KW"/>
</dbReference>
<dbReference type="InterPro" id="IPR036866">
    <property type="entry name" value="RibonucZ/Hydroxyglut_hydro"/>
</dbReference>
<organism evidence="6 7">
    <name type="scientific">Thermus parvatiensis</name>
    <dbReference type="NCBI Taxonomy" id="456163"/>
    <lineage>
        <taxon>Bacteria</taxon>
        <taxon>Thermotogati</taxon>
        <taxon>Deinococcota</taxon>
        <taxon>Deinococci</taxon>
        <taxon>Thermales</taxon>
        <taxon>Thermaceae</taxon>
        <taxon>Thermus</taxon>
    </lineage>
</organism>
<dbReference type="PANTHER" id="PTHR46233">
    <property type="entry name" value="HYDROXYACYLGLUTATHIONE HYDROLASE GLOC"/>
    <property type="match status" value="1"/>
</dbReference>
<dbReference type="InterPro" id="IPR001279">
    <property type="entry name" value="Metallo-B-lactamas"/>
</dbReference>
<dbReference type="PANTHER" id="PTHR46233:SF3">
    <property type="entry name" value="HYDROXYACYLGLUTATHIONE HYDROLASE GLOC"/>
    <property type="match status" value="1"/>
</dbReference>
<evidence type="ECO:0000313" key="6">
    <source>
        <dbReference type="EMBL" id="AMA75201.1"/>
    </source>
</evidence>
<keyword evidence="3 6" id="KW-0378">Hydrolase</keyword>